<evidence type="ECO:0000313" key="3">
    <source>
        <dbReference type="Proteomes" id="UP001156140"/>
    </source>
</evidence>
<dbReference type="EMBL" id="JALAZD010000001">
    <property type="protein sequence ID" value="MCI0127818.1"/>
    <property type="molecule type" value="Genomic_DNA"/>
</dbReference>
<name>A0AA41QPA1_9HYPH</name>
<sequence length="161" mass="17798">MMPSSIVDLRDYPMPFFDEAISPAFQPPANPVAQLWAQKLASLDGFVFVTGEYNHSIPAVLKNALDYAYKEFNRKPATFLAYGALGGSRAVEHLRGILAELHVATIKHAIHINRPELVGMMMEGKDFADFPYLEEGAGPVLEEIVWWARALKAGRSQPLAA</sequence>
<reference evidence="2" key="1">
    <citation type="submission" date="2022-03" db="EMBL/GenBank/DDBJ databases">
        <title>The complete genome sequence of a Methyloterrigena soli.</title>
        <authorList>
            <person name="Zi Z."/>
        </authorList>
    </citation>
    <scope>NUCLEOTIDE SEQUENCE</scope>
    <source>
        <strain evidence="2">M48</strain>
    </source>
</reference>
<dbReference type="InterPro" id="IPR005025">
    <property type="entry name" value="FMN_Rdtase-like_dom"/>
</dbReference>
<dbReference type="RefSeq" id="WP_281736171.1">
    <property type="nucleotide sequence ID" value="NZ_JAKETQ010000001.1"/>
</dbReference>
<dbReference type="Proteomes" id="UP001156140">
    <property type="component" value="Unassembled WGS sequence"/>
</dbReference>
<protein>
    <submittedName>
        <fullName evidence="2">NAD(P)H-dependent oxidoreductase</fullName>
    </submittedName>
</protein>
<dbReference type="SUPFAM" id="SSF52218">
    <property type="entry name" value="Flavoproteins"/>
    <property type="match status" value="1"/>
</dbReference>
<evidence type="ECO:0000313" key="2">
    <source>
        <dbReference type="EMBL" id="MCI0127818.1"/>
    </source>
</evidence>
<dbReference type="PANTHER" id="PTHR30543:SF21">
    <property type="entry name" value="NAD(P)H-DEPENDENT FMN REDUCTASE LOT6"/>
    <property type="match status" value="1"/>
</dbReference>
<dbReference type="InterPro" id="IPR050712">
    <property type="entry name" value="NAD(P)H-dep_reductase"/>
</dbReference>
<proteinExistence type="predicted"/>
<dbReference type="Gene3D" id="3.40.50.360">
    <property type="match status" value="1"/>
</dbReference>
<dbReference type="GO" id="GO:0005829">
    <property type="term" value="C:cytosol"/>
    <property type="evidence" value="ECO:0007669"/>
    <property type="project" value="TreeGrafter"/>
</dbReference>
<feature type="domain" description="NADPH-dependent FMN reductase-like" evidence="1">
    <location>
        <begin position="5"/>
        <end position="110"/>
    </location>
</feature>
<dbReference type="GO" id="GO:0010181">
    <property type="term" value="F:FMN binding"/>
    <property type="evidence" value="ECO:0007669"/>
    <property type="project" value="TreeGrafter"/>
</dbReference>
<dbReference type="GO" id="GO:0016491">
    <property type="term" value="F:oxidoreductase activity"/>
    <property type="evidence" value="ECO:0007669"/>
    <property type="project" value="InterPro"/>
</dbReference>
<organism evidence="2 3">
    <name type="scientific">Paradevosia shaoguanensis</name>
    <dbReference type="NCBI Taxonomy" id="1335043"/>
    <lineage>
        <taxon>Bacteria</taxon>
        <taxon>Pseudomonadati</taxon>
        <taxon>Pseudomonadota</taxon>
        <taxon>Alphaproteobacteria</taxon>
        <taxon>Hyphomicrobiales</taxon>
        <taxon>Devosiaceae</taxon>
        <taxon>Paradevosia</taxon>
    </lineage>
</organism>
<evidence type="ECO:0000259" key="1">
    <source>
        <dbReference type="Pfam" id="PF03358"/>
    </source>
</evidence>
<keyword evidence="3" id="KW-1185">Reference proteome</keyword>
<dbReference type="InterPro" id="IPR029039">
    <property type="entry name" value="Flavoprotein-like_sf"/>
</dbReference>
<accession>A0AA41QPA1</accession>
<dbReference type="Pfam" id="PF03358">
    <property type="entry name" value="FMN_red"/>
    <property type="match status" value="1"/>
</dbReference>
<gene>
    <name evidence="2" type="ORF">ML536_13380</name>
</gene>
<comment type="caution">
    <text evidence="2">The sequence shown here is derived from an EMBL/GenBank/DDBJ whole genome shotgun (WGS) entry which is preliminary data.</text>
</comment>
<dbReference type="PANTHER" id="PTHR30543">
    <property type="entry name" value="CHROMATE REDUCTASE"/>
    <property type="match status" value="1"/>
</dbReference>
<dbReference type="AlphaFoldDB" id="A0AA41QPA1"/>